<dbReference type="EMBL" id="CP136426">
    <property type="protein sequence ID" value="WOC51246.1"/>
    <property type="molecule type" value="Genomic_DNA"/>
</dbReference>
<sequence length="67" mass="7484">MEIAIDLLANTSCTEVAVHCEDIDSLWKKFAKIFKIIEAAGGIVTNQEGKILFIPSSWKNGIYLKEK</sequence>
<dbReference type="AlphaFoldDB" id="A0AAU0EYI7"/>
<proteinExistence type="predicted"/>
<name>A0AAU0EYI7_9FLAO</name>
<dbReference type="Proteomes" id="UP001432059">
    <property type="component" value="Chromosome"/>
</dbReference>
<gene>
    <name evidence="1" type="ORF">BPO_0599</name>
</gene>
<dbReference type="RefSeq" id="WP_327984897.1">
    <property type="nucleotide sequence ID" value="NZ_CP136426.1"/>
</dbReference>
<evidence type="ECO:0000313" key="2">
    <source>
        <dbReference type="Proteomes" id="UP001432059"/>
    </source>
</evidence>
<protein>
    <submittedName>
        <fullName evidence="1">Uncharacterized protein</fullName>
    </submittedName>
</protein>
<dbReference type="KEGG" id="bpor:BPO_0599"/>
<accession>A0AAU0EYI7</accession>
<reference evidence="1" key="1">
    <citation type="submission" date="2023-10" db="EMBL/GenBank/DDBJ databases">
        <title>Characterization and whole genome sequencing of a novel strain of Bergeyella porcorum QD2021 isolated from pig.</title>
        <authorList>
            <person name="Liu G."/>
            <person name="Chen C."/>
            <person name="Han X."/>
        </authorList>
    </citation>
    <scope>NUCLEOTIDE SEQUENCE</scope>
    <source>
        <strain evidence="1">QD2021</strain>
    </source>
</reference>
<evidence type="ECO:0000313" key="1">
    <source>
        <dbReference type="EMBL" id="WOC51246.1"/>
    </source>
</evidence>
<organism evidence="1 2">
    <name type="scientific">Bergeyella porcorum</name>
    <dbReference type="NCBI Taxonomy" id="1735111"/>
    <lineage>
        <taxon>Bacteria</taxon>
        <taxon>Pseudomonadati</taxon>
        <taxon>Bacteroidota</taxon>
        <taxon>Flavobacteriia</taxon>
        <taxon>Flavobacteriales</taxon>
        <taxon>Weeksellaceae</taxon>
        <taxon>Bergeyella</taxon>
    </lineage>
</organism>
<keyword evidence="2" id="KW-1185">Reference proteome</keyword>